<evidence type="ECO:0000313" key="5">
    <source>
        <dbReference type="Proteomes" id="UP000077266"/>
    </source>
</evidence>
<evidence type="ECO:0000313" key="4">
    <source>
        <dbReference type="EMBL" id="KZW00566.1"/>
    </source>
</evidence>
<dbReference type="Gene3D" id="1.25.10.10">
    <property type="entry name" value="Leucine-rich Repeat Variant"/>
    <property type="match status" value="1"/>
</dbReference>
<evidence type="ECO:0000256" key="2">
    <source>
        <dbReference type="SAM" id="MobiDB-lite"/>
    </source>
</evidence>
<feature type="domain" description="SYO1-like TPR repeats" evidence="3">
    <location>
        <begin position="447"/>
        <end position="699"/>
    </location>
</feature>
<dbReference type="GO" id="GO:0042273">
    <property type="term" value="P:ribosomal large subunit biogenesis"/>
    <property type="evidence" value="ECO:0007669"/>
    <property type="project" value="TreeGrafter"/>
</dbReference>
<dbReference type="InterPro" id="IPR057990">
    <property type="entry name" value="TPR_SYO1"/>
</dbReference>
<dbReference type="GO" id="GO:0051082">
    <property type="term" value="F:unfolded protein binding"/>
    <property type="evidence" value="ECO:0007669"/>
    <property type="project" value="TreeGrafter"/>
</dbReference>
<dbReference type="Proteomes" id="UP000077266">
    <property type="component" value="Unassembled WGS sequence"/>
</dbReference>
<dbReference type="InParanoid" id="A0A165NCY8"/>
<dbReference type="FunCoup" id="A0A165NCY8">
    <property type="interactions" value="110"/>
</dbReference>
<protein>
    <recommendedName>
        <fullName evidence="3">SYO1-like TPR repeats domain-containing protein</fullName>
    </recommendedName>
</protein>
<accession>A0A165NCY8</accession>
<feature type="compositionally biased region" description="Basic residues" evidence="2">
    <location>
        <begin position="1"/>
        <end position="15"/>
    </location>
</feature>
<dbReference type="InterPro" id="IPR052616">
    <property type="entry name" value="SYO1-like"/>
</dbReference>
<dbReference type="STRING" id="1314781.A0A165NCY8"/>
<dbReference type="OrthoDB" id="288703at2759"/>
<dbReference type="InterPro" id="IPR011989">
    <property type="entry name" value="ARM-like"/>
</dbReference>
<keyword evidence="5" id="KW-1185">Reference proteome</keyword>
<gene>
    <name evidence="4" type="ORF">EXIGLDRAFT_721337</name>
</gene>
<dbReference type="SUPFAM" id="SSF48371">
    <property type="entry name" value="ARM repeat"/>
    <property type="match status" value="1"/>
</dbReference>
<evidence type="ECO:0000256" key="1">
    <source>
        <dbReference type="ARBA" id="ARBA00049983"/>
    </source>
</evidence>
<dbReference type="InterPro" id="IPR016024">
    <property type="entry name" value="ARM-type_fold"/>
</dbReference>
<dbReference type="EMBL" id="KV425900">
    <property type="protein sequence ID" value="KZW00566.1"/>
    <property type="molecule type" value="Genomic_DNA"/>
</dbReference>
<dbReference type="Pfam" id="PF25567">
    <property type="entry name" value="TPR_SYO1"/>
    <property type="match status" value="1"/>
</dbReference>
<evidence type="ECO:0000259" key="3">
    <source>
        <dbReference type="Pfam" id="PF25567"/>
    </source>
</evidence>
<organism evidence="4 5">
    <name type="scientific">Exidia glandulosa HHB12029</name>
    <dbReference type="NCBI Taxonomy" id="1314781"/>
    <lineage>
        <taxon>Eukaryota</taxon>
        <taxon>Fungi</taxon>
        <taxon>Dikarya</taxon>
        <taxon>Basidiomycota</taxon>
        <taxon>Agaricomycotina</taxon>
        <taxon>Agaricomycetes</taxon>
        <taxon>Auriculariales</taxon>
        <taxon>Exidiaceae</taxon>
        <taxon>Exidia</taxon>
    </lineage>
</organism>
<dbReference type="AlphaFoldDB" id="A0A165NCY8"/>
<proteinExistence type="inferred from homology"/>
<reference evidence="4 5" key="1">
    <citation type="journal article" date="2016" name="Mol. Biol. Evol.">
        <title>Comparative Genomics of Early-Diverging Mushroom-Forming Fungi Provides Insights into the Origins of Lignocellulose Decay Capabilities.</title>
        <authorList>
            <person name="Nagy L.G."/>
            <person name="Riley R."/>
            <person name="Tritt A."/>
            <person name="Adam C."/>
            <person name="Daum C."/>
            <person name="Floudas D."/>
            <person name="Sun H."/>
            <person name="Yadav J.S."/>
            <person name="Pangilinan J."/>
            <person name="Larsson K.H."/>
            <person name="Matsuura K."/>
            <person name="Barry K."/>
            <person name="Labutti K."/>
            <person name="Kuo R."/>
            <person name="Ohm R.A."/>
            <person name="Bhattacharya S.S."/>
            <person name="Shirouzu T."/>
            <person name="Yoshinaga Y."/>
            <person name="Martin F.M."/>
            <person name="Grigoriev I.V."/>
            <person name="Hibbett D.S."/>
        </authorList>
    </citation>
    <scope>NUCLEOTIDE SEQUENCE [LARGE SCALE GENOMIC DNA]</scope>
    <source>
        <strain evidence="4 5">HHB12029</strain>
    </source>
</reference>
<dbReference type="PANTHER" id="PTHR13347:SF1">
    <property type="entry name" value="HEAT REPEAT-CONTAINING PROTEIN 3"/>
    <property type="match status" value="1"/>
</dbReference>
<feature type="region of interest" description="Disordered" evidence="2">
    <location>
        <begin position="1"/>
        <end position="25"/>
    </location>
</feature>
<dbReference type="PANTHER" id="PTHR13347">
    <property type="entry name" value="HEAT REPEAT-CONTAINING PROTEIN 3"/>
    <property type="match status" value="1"/>
</dbReference>
<name>A0A165NCY8_EXIGL</name>
<sequence length="704" mass="75801">MGKAQKKRSVRRHNPTRVPDSHIPKGLDAAAQSSTKAQAVLPIIQKLDSTDPAERVWACAAVCNLIQNDPSTRRLLQGKNIVGTLITRLSDTVEDVVVEAAGALRNLCVDGGHEICAEMFNKHIMAPVKTFIPKISTVLGQLLENPKSAPENAQRMAYEFSENVITILWCLSETSNKALMAVNSLQLAPFLMSFLMSRDKLPIAVVTAAAQCLFVLSDDNDPCTDELRGNSSYIACLLEIAQSTPTPENPSTEEGMNIDNTATSGSDNLQTHLRVLACAILKTLEPLPALTHAAAIDIDNTVIIPLLAPLLSISLADACAAVQNLAPIAEQEAAAAAEKPSLKSAPGTDHRSNAERELDAIEGRLRTVQLALELLTGVCATLPEPEPPVEGEMDGDAEVVDEDDEDAEWKDDDGPSERVLEMDVEPEMNDSTPQPPSKLVQLAKPLLALSIPTPLSFPPLPSSTEAVVQHLPTTSVLGAIHVRALECLSNIFLSANVQLDAPTARELWEGVWSVMRACGPAQNGPRIPGQERRAETLDAGMGVLWGVARAARGELVPEETHVSALMSACGTTTDERTQVKCIGVLECLAQHRGPNCVASNKVLAEFLLGLLPPNASTPTSVEPTLQAASAIIDIFSDEESPYDVNFQQGRWTERLSAAVLPLRKMVRAVDRRAEGGRELRARGDEVLENLVAFVKYRRNLGPGY</sequence>
<dbReference type="GO" id="GO:0006606">
    <property type="term" value="P:protein import into nucleus"/>
    <property type="evidence" value="ECO:0007669"/>
    <property type="project" value="TreeGrafter"/>
</dbReference>
<dbReference type="CDD" id="cd13394">
    <property type="entry name" value="Syo1_like"/>
    <property type="match status" value="1"/>
</dbReference>
<comment type="similarity">
    <text evidence="1">Belongs to the nuclear import and ribosome assembly adapter family.</text>
</comment>
<feature type="region of interest" description="Disordered" evidence="2">
    <location>
        <begin position="245"/>
        <end position="265"/>
    </location>
</feature>